<feature type="transmembrane region" description="Helical" evidence="1">
    <location>
        <begin position="69"/>
        <end position="91"/>
    </location>
</feature>
<proteinExistence type="predicted"/>
<dbReference type="RefSeq" id="WP_062942207.1">
    <property type="nucleotide sequence ID" value="NZ_CP171844.1"/>
</dbReference>
<reference evidence="2" key="1">
    <citation type="submission" date="2016-03" db="EMBL/GenBank/DDBJ databases">
        <title>Microsymbionts genomes from the relict species Vavilovia formosa.</title>
        <authorList>
            <person name="Chirak E."/>
            <person name="Kimeklis A."/>
            <person name="Kopat V."/>
            <person name="Andronov E."/>
        </authorList>
    </citation>
    <scope>NUCLEOTIDE SEQUENCE [LARGE SCALE GENOMIC DNA]</scope>
    <source>
        <strain evidence="2">Vaf12</strain>
    </source>
</reference>
<dbReference type="AlphaFoldDB" id="A0A154IID3"/>
<dbReference type="EMBL" id="LVYU01000093">
    <property type="protein sequence ID" value="KZB00357.1"/>
    <property type="molecule type" value="Genomic_DNA"/>
</dbReference>
<gene>
    <name evidence="2" type="ORF">A4A59_18310</name>
</gene>
<dbReference type="InterPro" id="IPR037185">
    <property type="entry name" value="EmrE-like"/>
</dbReference>
<keyword evidence="1" id="KW-0472">Membrane</keyword>
<feature type="transmembrane region" description="Helical" evidence="1">
    <location>
        <begin position="6"/>
        <end position="24"/>
    </location>
</feature>
<evidence type="ECO:0000256" key="1">
    <source>
        <dbReference type="SAM" id="Phobius"/>
    </source>
</evidence>
<feature type="transmembrane region" description="Helical" evidence="1">
    <location>
        <begin position="123"/>
        <end position="142"/>
    </location>
</feature>
<comment type="caution">
    <text evidence="2">The sequence shown here is derived from an EMBL/GenBank/DDBJ whole genome shotgun (WGS) entry which is preliminary data.</text>
</comment>
<keyword evidence="1" id="KW-1133">Transmembrane helix</keyword>
<accession>A0A154IID3</accession>
<name>A0A154IID3_RHILE</name>
<organism evidence="2">
    <name type="scientific">Rhizobium leguminosarum</name>
    <dbReference type="NCBI Taxonomy" id="384"/>
    <lineage>
        <taxon>Bacteria</taxon>
        <taxon>Pseudomonadati</taxon>
        <taxon>Pseudomonadota</taxon>
        <taxon>Alphaproteobacteria</taxon>
        <taxon>Hyphomicrobiales</taxon>
        <taxon>Rhizobiaceae</taxon>
        <taxon>Rhizobium/Agrobacterium group</taxon>
        <taxon>Rhizobium</taxon>
    </lineage>
</organism>
<feature type="transmembrane region" description="Helical" evidence="1">
    <location>
        <begin position="36"/>
        <end position="57"/>
    </location>
</feature>
<feature type="transmembrane region" description="Helical" evidence="1">
    <location>
        <begin position="98"/>
        <end position="117"/>
    </location>
</feature>
<protein>
    <submittedName>
        <fullName evidence="2">Uncharacterized protein</fullName>
    </submittedName>
</protein>
<keyword evidence="1" id="KW-0812">Transmembrane</keyword>
<sequence>MNSLWPIVIGGVLPALFWGITAIFQKQSATAATGSAVYLIAFGATCALAGLIAALIWRPAPWTAEGLGFAAISGACFAVGTGLISFALFTYGVPVSKLAPIWSCNVLVTLAIGAVFLGEASELDVMKLVAGTLLIISGALLVSSA</sequence>
<evidence type="ECO:0000313" key="2">
    <source>
        <dbReference type="EMBL" id="KZB00357.1"/>
    </source>
</evidence>
<dbReference type="SUPFAM" id="SSF103481">
    <property type="entry name" value="Multidrug resistance efflux transporter EmrE"/>
    <property type="match status" value="1"/>
</dbReference>